<dbReference type="GO" id="GO:0046933">
    <property type="term" value="F:proton-transporting ATP synthase activity, rotational mechanism"/>
    <property type="evidence" value="ECO:0007669"/>
    <property type="project" value="TreeGrafter"/>
</dbReference>
<organism evidence="13">
    <name type="scientific">Pupilla muscorum</name>
    <dbReference type="NCBI Taxonomy" id="225749"/>
    <lineage>
        <taxon>Eukaryota</taxon>
        <taxon>Metazoa</taxon>
        <taxon>Spiralia</taxon>
        <taxon>Lophotrochozoa</taxon>
        <taxon>Mollusca</taxon>
        <taxon>Gastropoda</taxon>
        <taxon>Heterobranchia</taxon>
        <taxon>Euthyneura</taxon>
        <taxon>Panpulmonata</taxon>
        <taxon>Eupulmonata</taxon>
        <taxon>Stylommatophora</taxon>
        <taxon>Orthurethra</taxon>
        <taxon>Pupillidae</taxon>
        <taxon>Pupilla</taxon>
    </lineage>
</organism>
<keyword evidence="10" id="KW-0066">ATP synthesis</keyword>
<keyword evidence="7 12" id="KW-1133">Transmembrane helix</keyword>
<dbReference type="InterPro" id="IPR045083">
    <property type="entry name" value="ATP_synth_F0_asu_bact/mt"/>
</dbReference>
<evidence type="ECO:0000256" key="5">
    <source>
        <dbReference type="ARBA" id="ARBA00022692"/>
    </source>
</evidence>
<evidence type="ECO:0000256" key="7">
    <source>
        <dbReference type="ARBA" id="ARBA00022989"/>
    </source>
</evidence>
<dbReference type="PRINTS" id="PR00123">
    <property type="entry name" value="ATPASEA"/>
</dbReference>
<evidence type="ECO:0000256" key="12">
    <source>
        <dbReference type="SAM" id="Phobius"/>
    </source>
</evidence>
<gene>
    <name evidence="13" type="primary">ATP6</name>
</gene>
<feature type="transmembrane region" description="Helical" evidence="12">
    <location>
        <begin position="194"/>
        <end position="212"/>
    </location>
</feature>
<dbReference type="GeneID" id="22832492"/>
<dbReference type="InterPro" id="IPR035908">
    <property type="entry name" value="F0_ATP_A_sf"/>
</dbReference>
<dbReference type="GO" id="GO:0045259">
    <property type="term" value="C:proton-transporting ATP synthase complex"/>
    <property type="evidence" value="ECO:0007669"/>
    <property type="project" value="UniProtKB-KW"/>
</dbReference>
<evidence type="ECO:0000256" key="4">
    <source>
        <dbReference type="ARBA" id="ARBA00022547"/>
    </source>
</evidence>
<comment type="subcellular location">
    <subcellularLocation>
        <location evidence="1">Membrane</location>
        <topology evidence="1">Multi-pass membrane protein</topology>
    </subcellularLocation>
    <subcellularLocation>
        <location evidence="11">Mitochondrion inner membrane</location>
        <topology evidence="11">Multi-pass membrane protein</topology>
    </subcellularLocation>
</comment>
<dbReference type="NCBIfam" id="TIGR01131">
    <property type="entry name" value="ATP_synt_6_or_A"/>
    <property type="match status" value="1"/>
</dbReference>
<dbReference type="Gene3D" id="1.20.120.220">
    <property type="entry name" value="ATP synthase, F0 complex, subunit A"/>
    <property type="match status" value="1"/>
</dbReference>
<evidence type="ECO:0000256" key="1">
    <source>
        <dbReference type="ARBA" id="ARBA00004141"/>
    </source>
</evidence>
<evidence type="ECO:0000256" key="2">
    <source>
        <dbReference type="ARBA" id="ARBA00006810"/>
    </source>
</evidence>
<dbReference type="SUPFAM" id="SSF81336">
    <property type="entry name" value="F1F0 ATP synthase subunit A"/>
    <property type="match status" value="1"/>
</dbReference>
<evidence type="ECO:0000256" key="6">
    <source>
        <dbReference type="ARBA" id="ARBA00022781"/>
    </source>
</evidence>
<evidence type="ECO:0000256" key="10">
    <source>
        <dbReference type="ARBA" id="ARBA00023310"/>
    </source>
</evidence>
<keyword evidence="6" id="KW-0375">Hydrogen ion transport</keyword>
<dbReference type="InterPro" id="IPR023011">
    <property type="entry name" value="ATP_synth_F0_asu_AS"/>
</dbReference>
<reference evidence="13" key="1">
    <citation type="submission" date="2012-11" db="EMBL/GenBank/DDBJ databases">
        <title>Mitochondrial Genome Evolution in Pupillid Land Snails.</title>
        <authorList>
            <person name="Marquardt J.D."/>
            <person name="Adema C.M."/>
            <person name="Nekola J.C."/>
            <person name="Bergthorsson U."/>
        </authorList>
    </citation>
    <scope>NUCLEOTIDE SEQUENCE</scope>
</reference>
<dbReference type="AlphaFoldDB" id="A0A0A6ZAD1"/>
<feature type="transmembrane region" description="Helical" evidence="12">
    <location>
        <begin position="89"/>
        <end position="110"/>
    </location>
</feature>
<evidence type="ECO:0000313" key="13">
    <source>
        <dbReference type="EMBL" id="AGC52871.1"/>
    </source>
</evidence>
<dbReference type="InterPro" id="IPR000568">
    <property type="entry name" value="ATP_synth_F0_asu"/>
</dbReference>
<evidence type="ECO:0000256" key="8">
    <source>
        <dbReference type="ARBA" id="ARBA00023065"/>
    </source>
</evidence>
<keyword evidence="3" id="KW-0813">Transport</keyword>
<comment type="similarity">
    <text evidence="2">Belongs to the ATPase A chain family.</text>
</comment>
<evidence type="ECO:0000256" key="9">
    <source>
        <dbReference type="ARBA" id="ARBA00023136"/>
    </source>
</evidence>
<keyword evidence="4" id="KW-0138">CF(0)</keyword>
<feature type="transmembrane region" description="Helical" evidence="12">
    <location>
        <begin position="57"/>
        <end position="83"/>
    </location>
</feature>
<keyword evidence="9 12" id="KW-0472">Membrane</keyword>
<dbReference type="RefSeq" id="YP_009113906.1">
    <property type="nucleotide sequence ID" value="NC_026044.1"/>
</dbReference>
<keyword evidence="13" id="KW-0496">Mitochondrion</keyword>
<evidence type="ECO:0000256" key="11">
    <source>
        <dbReference type="RuleBase" id="RU004450"/>
    </source>
</evidence>
<feature type="transmembrane region" description="Helical" evidence="12">
    <location>
        <begin position="162"/>
        <end position="187"/>
    </location>
</feature>
<feature type="transmembrane region" description="Helical" evidence="12">
    <location>
        <begin position="122"/>
        <end position="142"/>
    </location>
</feature>
<dbReference type="PANTHER" id="PTHR11410:SF0">
    <property type="entry name" value="ATP SYNTHASE SUBUNIT A"/>
    <property type="match status" value="1"/>
</dbReference>
<dbReference type="CDD" id="cd00310">
    <property type="entry name" value="ATP-synt_Fo_a_6"/>
    <property type="match status" value="1"/>
</dbReference>
<evidence type="ECO:0000256" key="3">
    <source>
        <dbReference type="ARBA" id="ARBA00022448"/>
    </source>
</evidence>
<dbReference type="GO" id="GO:0005743">
    <property type="term" value="C:mitochondrial inner membrane"/>
    <property type="evidence" value="ECO:0007669"/>
    <property type="project" value="UniProtKB-SubCell"/>
</dbReference>
<proteinExistence type="inferred from homology"/>
<dbReference type="CTD" id="4508"/>
<geneLocation type="mitochondrion" evidence="13"/>
<sequence length="215" mass="24443">MMTDLFSSMDANYSFLLWSFPLFMTTFILMKTYYLNSLTSVFKASLTNLWTFKESYFWSKLFLTLAMSFIMLCNFSGLLPYVYGSTTSLWVNSSMALLFWGIFLLSGYCFSFKKSLAHLTPAGAPLMLIPFLILIESISILIRPLTLTVRLVANISAGHIILALMANVLSSLQALVPFTGVILVLMFYNLFEMFVSFIQSYIFTLLLSLYLAEHP</sequence>
<dbReference type="Pfam" id="PF00119">
    <property type="entry name" value="ATP-synt_A"/>
    <property type="match status" value="1"/>
</dbReference>
<dbReference type="EMBL" id="KC185404">
    <property type="protein sequence ID" value="AGC52871.1"/>
    <property type="molecule type" value="Genomic_DNA"/>
</dbReference>
<keyword evidence="8" id="KW-0406">Ion transport</keyword>
<protein>
    <recommendedName>
        <fullName evidence="11">ATP synthase subunit a</fullName>
    </recommendedName>
</protein>
<feature type="transmembrane region" description="Helical" evidence="12">
    <location>
        <begin position="15"/>
        <end position="36"/>
    </location>
</feature>
<dbReference type="PROSITE" id="PS00449">
    <property type="entry name" value="ATPASE_A"/>
    <property type="match status" value="1"/>
</dbReference>
<dbReference type="PANTHER" id="PTHR11410">
    <property type="entry name" value="ATP SYNTHASE SUBUNIT A"/>
    <property type="match status" value="1"/>
</dbReference>
<name>A0A0A6ZAD1_9EUPU</name>
<keyword evidence="5 12" id="KW-0812">Transmembrane</keyword>
<accession>A0A0A6ZAD1</accession>